<accession>F3QYS3</accession>
<dbReference type="EMBL" id="AFBR01000094">
    <property type="protein sequence ID" value="EGG50342.1"/>
    <property type="molecule type" value="Genomic_DNA"/>
</dbReference>
<protein>
    <submittedName>
        <fullName evidence="2">Uncharacterized protein</fullName>
    </submittedName>
</protein>
<evidence type="ECO:0000313" key="3">
    <source>
        <dbReference type="Proteomes" id="UP000005546"/>
    </source>
</evidence>
<comment type="caution">
    <text evidence="2">The sequence shown here is derived from an EMBL/GenBank/DDBJ whole genome shotgun (WGS) entry which is preliminary data.</text>
</comment>
<feature type="coiled-coil region" evidence="1">
    <location>
        <begin position="217"/>
        <end position="244"/>
    </location>
</feature>
<dbReference type="HOGENOM" id="CLU_007403_0_0_10"/>
<keyword evidence="3" id="KW-1185">Reference proteome</keyword>
<name>F3QYS3_9BACT</name>
<keyword evidence="1" id="KW-0175">Coiled coil</keyword>
<sequence length="1205" mass="133220">MPLWAAWDDPELDFVNPNLTENVEGGGVYYVYHVATQKFMNNGVFHHTDWGGTELIVADQGKKITLSWGQDYELSRRPQTDAEYNAAFGWRLSMKEGKTNSGLHEIYIPAGLQLCVDHDKQGHMLWKIVKQSDKTYRIKISDSDPIYGATSEYANDYIGVIEGESGVTPLIRDGAAGVDNPGYDWKFVAPDVYDVYQAKKKLKVQLEAADAAGYKDYAAYADLYNDANAKVEALEEATVNLKSEILDFKYNSATELQPMDVTDLISQPSFKESTDGWVTKREGTTGNFVRKTGDKMVASDGTECEAFFEYWIPSSSGNQPNWSILQDLKDLPDGKYRLGAYIMTNNVNEAPKGRFLYAKTLVGEARTEANVQAVENPDKANGYFAPYTVEFSVIGGTATIGMVVENANSNWTAVDNFTLNYLGKSGAVTYRTLLENNIKSAEEKYKEYVDANETFSNMGQQKYEETIRVAKEAAANESVGDEELKGLITTVQLRMDSLAMDIAAYKKLGVKIEELNNAYAESYEEVGLIDYEKFLDDLDAAKQGKTFDPSEIDSIDVYSERALRAAVVKSLSEEGGTREVTGLFVNPNFDNVLTGWTKGGADTGDFKHAHASAELWNAKGGEVVIYQDLEGLPKGSYKVTMQGYYCPSSQNKNSWKENWGQDGDTSNNIHGYLVANDATVKLHHPMDRPISEAEKEGLAGNFEAITWDDSMAGMYWTRSLEAASSMMSADPTFQLNETTCYVGEDGKLRIGIKLDGKNIDWDASWVVMDNFQVTYLGADDMSGAESALNALIAEAVGMRDREALTTAESKETLNKAITGANEAVSDGLTLEEYVAQVEVLNEAITAAGKAEEAASKFEALVVYHDNKFRATDENSYTELYGDTEEFDAFEGVIVEMLDKVEVLESMAQIEQYTAQITEAYSKMVAAVLDVSKASLQTPADVTSMIQTPNFSEWDAEGAKDVASIQGWVVTNGISNATSGLNYEFYEKENADIHQTIYGLPKGYYRLSFNGFYRAGNSLTAALAHRDGTEEINGSVYVKAGEGQWEETLHSIFDDMAEFKYDAKDVVLADSLFPGSNALYNIIVNNVAGTKLAFEDGKYESDFSFYVSESGQPVVLGAHKEKMIPADWMIFDNFKLLYYGDGDANKPDDFVSSVEETVADGKATVVSSAWYTINGVRVAEPKQRGIYIRQDKMSDGTTRSLKVMVR</sequence>
<dbReference type="Proteomes" id="UP000005546">
    <property type="component" value="Unassembled WGS sequence"/>
</dbReference>
<dbReference type="Gene3D" id="2.60.120.260">
    <property type="entry name" value="Galactose-binding domain-like"/>
    <property type="match status" value="3"/>
</dbReference>
<dbReference type="AlphaFoldDB" id="F3QYS3"/>
<reference evidence="2 3" key="1">
    <citation type="submission" date="2011-02" db="EMBL/GenBank/DDBJ databases">
        <authorList>
            <person name="Weinstock G."/>
            <person name="Sodergren E."/>
            <person name="Clifton S."/>
            <person name="Fulton L."/>
            <person name="Fulton B."/>
            <person name="Courtney L."/>
            <person name="Fronick C."/>
            <person name="Harrison M."/>
            <person name="Strong C."/>
            <person name="Farmer C."/>
            <person name="Delahaunty K."/>
            <person name="Markovic C."/>
            <person name="Hall O."/>
            <person name="Minx P."/>
            <person name="Tomlinson C."/>
            <person name="Mitreva M."/>
            <person name="Hou S."/>
            <person name="Chen J."/>
            <person name="Wollam A."/>
            <person name="Pepin K.H."/>
            <person name="Johnson M."/>
            <person name="Bhonagiri V."/>
            <person name="Zhang X."/>
            <person name="Suruliraj S."/>
            <person name="Warren W."/>
            <person name="Chinwalla A."/>
            <person name="Mardis E.R."/>
            <person name="Wilson R.K."/>
        </authorList>
    </citation>
    <scope>NUCLEOTIDE SEQUENCE [LARGE SCALE GENOMIC DNA]</scope>
    <source>
        <strain evidence="2 3">YIT 11841</strain>
    </source>
</reference>
<proteinExistence type="predicted"/>
<gene>
    <name evidence="2" type="ORF">HMPREF9442_03367</name>
</gene>
<evidence type="ECO:0000256" key="1">
    <source>
        <dbReference type="SAM" id="Coils"/>
    </source>
</evidence>
<organism evidence="2 3">
    <name type="scientific">Paraprevotella xylaniphila YIT 11841</name>
    <dbReference type="NCBI Taxonomy" id="762982"/>
    <lineage>
        <taxon>Bacteria</taxon>
        <taxon>Pseudomonadati</taxon>
        <taxon>Bacteroidota</taxon>
        <taxon>Bacteroidia</taxon>
        <taxon>Bacteroidales</taxon>
        <taxon>Prevotellaceae</taxon>
        <taxon>Paraprevotella</taxon>
    </lineage>
</organism>
<evidence type="ECO:0000313" key="2">
    <source>
        <dbReference type="EMBL" id="EGG50342.1"/>
    </source>
</evidence>
<dbReference type="eggNOG" id="ENOG5033XKW">
    <property type="taxonomic scope" value="Bacteria"/>
</dbReference>
<dbReference type="STRING" id="762982.HMPREF9442_03367"/>